<gene>
    <name evidence="1" type="ORF">NA56DRAFT_698731</name>
</gene>
<dbReference type="EMBL" id="KZ613469">
    <property type="protein sequence ID" value="PMD25663.1"/>
    <property type="molecule type" value="Genomic_DNA"/>
</dbReference>
<keyword evidence="2" id="KW-1185">Reference proteome</keyword>
<reference evidence="1 2" key="1">
    <citation type="submission" date="2016-05" db="EMBL/GenBank/DDBJ databases">
        <title>A degradative enzymes factory behind the ericoid mycorrhizal symbiosis.</title>
        <authorList>
            <consortium name="DOE Joint Genome Institute"/>
            <person name="Martino E."/>
            <person name="Morin E."/>
            <person name="Grelet G."/>
            <person name="Kuo A."/>
            <person name="Kohler A."/>
            <person name="Daghino S."/>
            <person name="Barry K."/>
            <person name="Choi C."/>
            <person name="Cichocki N."/>
            <person name="Clum A."/>
            <person name="Copeland A."/>
            <person name="Hainaut M."/>
            <person name="Haridas S."/>
            <person name="Labutti K."/>
            <person name="Lindquist E."/>
            <person name="Lipzen A."/>
            <person name="Khouja H.-R."/>
            <person name="Murat C."/>
            <person name="Ohm R."/>
            <person name="Olson A."/>
            <person name="Spatafora J."/>
            <person name="Veneault-Fourrey C."/>
            <person name="Henrissat B."/>
            <person name="Grigoriev I."/>
            <person name="Martin F."/>
            <person name="Perotto S."/>
        </authorList>
    </citation>
    <scope>NUCLEOTIDE SEQUENCE [LARGE SCALE GENOMIC DNA]</scope>
    <source>
        <strain evidence="1 2">UAMH 7357</strain>
    </source>
</reference>
<organism evidence="1 2">
    <name type="scientific">Hyaloscypha hepaticicola</name>
    <dbReference type="NCBI Taxonomy" id="2082293"/>
    <lineage>
        <taxon>Eukaryota</taxon>
        <taxon>Fungi</taxon>
        <taxon>Dikarya</taxon>
        <taxon>Ascomycota</taxon>
        <taxon>Pezizomycotina</taxon>
        <taxon>Leotiomycetes</taxon>
        <taxon>Helotiales</taxon>
        <taxon>Hyaloscyphaceae</taxon>
        <taxon>Hyaloscypha</taxon>
    </lineage>
</organism>
<evidence type="ECO:0000313" key="1">
    <source>
        <dbReference type="EMBL" id="PMD25663.1"/>
    </source>
</evidence>
<sequence>MAPTSSKNGYEVWTAINSSWDGNDTMKANTFVGELEKFSNSIFAKGAQLRKNDLQSMMKWRRKARGAKKTRSASQECAWKGTYMQLMKGSESRRIGGYLNLRMQESKIVDQINLAEGKKIVRTMEGTKASWPFHLALIVRYADSAIEPPATTLGRPVHYSSTIFYANCGFARRKRRPKSFLDRPLQARTSNLHDKELHCALEQKIPSSYASPSRKQQQQKCLLLGPQLLGRDIGLLASKIHPTKGLPAQNQELLRRIENIQDKYGDMASKATST</sequence>
<protein>
    <submittedName>
        <fullName evidence="1">Uncharacterized protein</fullName>
    </submittedName>
</protein>
<name>A0A2J6QHC5_9HELO</name>
<evidence type="ECO:0000313" key="2">
    <source>
        <dbReference type="Proteomes" id="UP000235672"/>
    </source>
</evidence>
<proteinExistence type="predicted"/>
<accession>A0A2J6QHC5</accession>
<dbReference type="AlphaFoldDB" id="A0A2J6QHC5"/>
<dbReference type="Proteomes" id="UP000235672">
    <property type="component" value="Unassembled WGS sequence"/>
</dbReference>